<evidence type="ECO:0000313" key="2">
    <source>
        <dbReference type="EMBL" id="KAF0762437.1"/>
    </source>
</evidence>
<organism evidence="2 3">
    <name type="scientific">Aphis craccivora</name>
    <name type="common">Cowpea aphid</name>
    <dbReference type="NCBI Taxonomy" id="307492"/>
    <lineage>
        <taxon>Eukaryota</taxon>
        <taxon>Metazoa</taxon>
        <taxon>Ecdysozoa</taxon>
        <taxon>Arthropoda</taxon>
        <taxon>Hexapoda</taxon>
        <taxon>Insecta</taxon>
        <taxon>Pterygota</taxon>
        <taxon>Neoptera</taxon>
        <taxon>Paraneoptera</taxon>
        <taxon>Hemiptera</taxon>
        <taxon>Sternorrhyncha</taxon>
        <taxon>Aphidomorpha</taxon>
        <taxon>Aphidoidea</taxon>
        <taxon>Aphididae</taxon>
        <taxon>Aphidini</taxon>
        <taxon>Aphis</taxon>
        <taxon>Aphis</taxon>
    </lineage>
</organism>
<name>A0A6G0YWK7_APHCR</name>
<dbReference type="InterPro" id="IPR008906">
    <property type="entry name" value="HATC_C_dom"/>
</dbReference>
<evidence type="ECO:0000259" key="1">
    <source>
        <dbReference type="Pfam" id="PF05699"/>
    </source>
</evidence>
<protein>
    <submittedName>
        <fullName evidence="2">Zinc finger BED domain-containing protein 1-like</fullName>
    </submittedName>
</protein>
<keyword evidence="3" id="KW-1185">Reference proteome</keyword>
<sequence>MFSKCSSKGEVSSVNGNSTKTLHKANSIHFLARVLHLVPSVSKVNKLAYMVFLRDWHHKESNQKCFLDRNTYSTSQKRIEALNILTISVVDLKINSILQNQFICKYYEHGKFTFYSTILDLKKITSPDLIKPLIKQAEQWEEVYKFHSHISSVLGQNNPSVATLVDLDKYLSENLLNLQLEALKWWSDKKLLYPRLYEMVKR</sequence>
<dbReference type="OrthoDB" id="10627628at2759"/>
<dbReference type="AlphaFoldDB" id="A0A6G0YWK7"/>
<reference evidence="2 3" key="1">
    <citation type="submission" date="2019-08" db="EMBL/GenBank/DDBJ databases">
        <title>Whole genome of Aphis craccivora.</title>
        <authorList>
            <person name="Voronova N.V."/>
            <person name="Shulinski R.S."/>
            <person name="Bandarenka Y.V."/>
            <person name="Zhorov D.G."/>
            <person name="Warner D."/>
        </authorList>
    </citation>
    <scope>NUCLEOTIDE SEQUENCE [LARGE SCALE GENOMIC DNA]</scope>
    <source>
        <strain evidence="2">180601</strain>
        <tissue evidence="2">Whole Body</tissue>
    </source>
</reference>
<accession>A0A6G0YWK7</accession>
<evidence type="ECO:0000313" key="3">
    <source>
        <dbReference type="Proteomes" id="UP000478052"/>
    </source>
</evidence>
<dbReference type="Pfam" id="PF05699">
    <property type="entry name" value="Dimer_Tnp_hAT"/>
    <property type="match status" value="1"/>
</dbReference>
<dbReference type="GO" id="GO:0046983">
    <property type="term" value="F:protein dimerization activity"/>
    <property type="evidence" value="ECO:0007669"/>
    <property type="project" value="InterPro"/>
</dbReference>
<dbReference type="EMBL" id="VUJU01002146">
    <property type="protein sequence ID" value="KAF0762437.1"/>
    <property type="molecule type" value="Genomic_DNA"/>
</dbReference>
<proteinExistence type="predicted"/>
<comment type="caution">
    <text evidence="2">The sequence shown here is derived from an EMBL/GenBank/DDBJ whole genome shotgun (WGS) entry which is preliminary data.</text>
</comment>
<feature type="domain" description="HAT C-terminal dimerisation" evidence="1">
    <location>
        <begin position="166"/>
        <end position="201"/>
    </location>
</feature>
<gene>
    <name evidence="2" type="ORF">FWK35_00008057</name>
</gene>
<dbReference type="Proteomes" id="UP000478052">
    <property type="component" value="Unassembled WGS sequence"/>
</dbReference>